<dbReference type="STRING" id="1314776.A0A166BE09"/>
<dbReference type="InterPro" id="IPR000073">
    <property type="entry name" value="AB_hydrolase_1"/>
</dbReference>
<dbReference type="OrthoDB" id="94039at2759"/>
<dbReference type="Gene3D" id="3.40.50.1820">
    <property type="entry name" value="alpha/beta hydrolase"/>
    <property type="match status" value="1"/>
</dbReference>
<feature type="domain" description="AB hydrolase-1" evidence="1">
    <location>
        <begin position="37"/>
        <end position="318"/>
    </location>
</feature>
<name>A0A166BE09_9AGAM</name>
<accession>A0A166BE09</accession>
<organism evidence="2 3">
    <name type="scientific">Sistotremastrum suecicum HHB10207 ss-3</name>
    <dbReference type="NCBI Taxonomy" id="1314776"/>
    <lineage>
        <taxon>Eukaryota</taxon>
        <taxon>Fungi</taxon>
        <taxon>Dikarya</taxon>
        <taxon>Basidiomycota</taxon>
        <taxon>Agaricomycotina</taxon>
        <taxon>Agaricomycetes</taxon>
        <taxon>Sistotremastrales</taxon>
        <taxon>Sistotremastraceae</taxon>
        <taxon>Sistotremastrum</taxon>
    </lineage>
</organism>
<gene>
    <name evidence="2" type="ORF">SISSUDRAFT_1121054</name>
</gene>
<keyword evidence="3" id="KW-1185">Reference proteome</keyword>
<sequence>MSLPSTLHVFDPRPEFPFLVTARRYIPPRPSAAGCTLVFAHGTGYHKELWEPCLERIFEVAGSKGYPIREAWSLDAPGHGDAGILNATVLRSGYSVLCNWQDYGRAINLFLTQFEDGYFRGHYLIGIGHSMGAVALILAVTFKPMLHFESVVLCDPMMYSQEIDEGPFIRKTVGGFVEGGKRRRDIWPSKKDALEGFLKRPAFQRWNRKALEIYCEHGLVELPTLNYPDKSGVTLKCFKDHERACYEDDSGKAHAFTYLSTLCAQSEVHVIYGDANDLVPREANESVMCASEGKLASIQRVDGAGHLLVLTHPIQLADHISTCLLRHRSPSGVSQSKL</sequence>
<evidence type="ECO:0000313" key="3">
    <source>
        <dbReference type="Proteomes" id="UP000076798"/>
    </source>
</evidence>
<dbReference type="AlphaFoldDB" id="A0A166BE09"/>
<dbReference type="InterPro" id="IPR029058">
    <property type="entry name" value="AB_hydrolase_fold"/>
</dbReference>
<dbReference type="Proteomes" id="UP000076798">
    <property type="component" value="Unassembled WGS sequence"/>
</dbReference>
<dbReference type="Pfam" id="PF12697">
    <property type="entry name" value="Abhydrolase_6"/>
    <property type="match status" value="1"/>
</dbReference>
<proteinExistence type="predicted"/>
<evidence type="ECO:0000313" key="2">
    <source>
        <dbReference type="EMBL" id="KZT36272.1"/>
    </source>
</evidence>
<protein>
    <recommendedName>
        <fullName evidence="1">AB hydrolase-1 domain-containing protein</fullName>
    </recommendedName>
</protein>
<reference evidence="2 3" key="1">
    <citation type="journal article" date="2016" name="Mol. Biol. Evol.">
        <title>Comparative Genomics of Early-Diverging Mushroom-Forming Fungi Provides Insights into the Origins of Lignocellulose Decay Capabilities.</title>
        <authorList>
            <person name="Nagy L.G."/>
            <person name="Riley R."/>
            <person name="Tritt A."/>
            <person name="Adam C."/>
            <person name="Daum C."/>
            <person name="Floudas D."/>
            <person name="Sun H."/>
            <person name="Yadav J.S."/>
            <person name="Pangilinan J."/>
            <person name="Larsson K.H."/>
            <person name="Matsuura K."/>
            <person name="Barry K."/>
            <person name="Labutti K."/>
            <person name="Kuo R."/>
            <person name="Ohm R.A."/>
            <person name="Bhattacharya S.S."/>
            <person name="Shirouzu T."/>
            <person name="Yoshinaga Y."/>
            <person name="Martin F.M."/>
            <person name="Grigoriev I.V."/>
            <person name="Hibbett D.S."/>
        </authorList>
    </citation>
    <scope>NUCLEOTIDE SEQUENCE [LARGE SCALE GENOMIC DNA]</scope>
    <source>
        <strain evidence="2 3">HHB10207 ss-3</strain>
    </source>
</reference>
<dbReference type="EMBL" id="KV428112">
    <property type="protein sequence ID" value="KZT36272.1"/>
    <property type="molecule type" value="Genomic_DNA"/>
</dbReference>
<dbReference type="SUPFAM" id="SSF53474">
    <property type="entry name" value="alpha/beta-Hydrolases"/>
    <property type="match status" value="1"/>
</dbReference>
<evidence type="ECO:0000259" key="1">
    <source>
        <dbReference type="Pfam" id="PF12697"/>
    </source>
</evidence>